<dbReference type="PANTHER" id="PTHR34136">
    <property type="match status" value="1"/>
</dbReference>
<name>M2YEN2_9MICC</name>
<dbReference type="NCBIfam" id="TIGR00696">
    <property type="entry name" value="wecG_tagA_cpsF"/>
    <property type="match status" value="1"/>
</dbReference>
<dbReference type="CDD" id="cd06533">
    <property type="entry name" value="Glyco_transf_WecG_TagA"/>
    <property type="match status" value="1"/>
</dbReference>
<evidence type="ECO:0000256" key="2">
    <source>
        <dbReference type="ARBA" id="ARBA00022679"/>
    </source>
</evidence>
<organism evidence="4 5">
    <name type="scientific">Kocuria palustris PEL</name>
    <dbReference type="NCBI Taxonomy" id="1236550"/>
    <lineage>
        <taxon>Bacteria</taxon>
        <taxon>Bacillati</taxon>
        <taxon>Actinomycetota</taxon>
        <taxon>Actinomycetes</taxon>
        <taxon>Micrococcales</taxon>
        <taxon>Micrococcaceae</taxon>
        <taxon>Kocuria</taxon>
    </lineage>
</organism>
<reference evidence="4 5" key="1">
    <citation type="journal article" date="2014" name="Genome Announc.">
        <title>Draft Genome Sequence of Kocuria palustris PEL.</title>
        <authorList>
            <person name="Sharma G."/>
            <person name="Khatri I."/>
            <person name="Subramanian S."/>
        </authorList>
    </citation>
    <scope>NUCLEOTIDE SEQUENCE [LARGE SCALE GENOMIC DNA]</scope>
    <source>
        <strain evidence="4 5">PEL</strain>
    </source>
</reference>
<sequence>MTSAHGHDVGNDAALVLDAPAAQDGGDPRTEEDFAPRAPSRRGSAVDWLIIHQFDAARASPGGIDTVIRGILRHLDPSVSVAVVGVDTTPGGDPQRVGRWETHSYGERTFRFMPVVSLDPADQSRRIPHTARLVAGVVRHRGSLPPARRLQCHRMDTALTLSALLRVPLAYVIHTQVAGSTGRSSDSFWRFAGQIHPRLENAVIRRAADVRVFSPARLEAVQRVNPIARAATTWWEPELLERAAAEAPVRDSHRIVWIGRVEKLKSPDFAVEAFVELLREDPGTPWSLHFYGPGTELEALTRQIEALPREIGQRITIHGPVAPQEIARVQASSGVFLMTTFAGYEGFPTVIVESLAAGMPVVSTEGADPAGLVQDGRTGFTSPRDPREFAERIRRSVGLDRDELRSAVAHLSAPAAVGRLMQAAEARDRAFSPRFEALDGRLLLDGMEFMIGSDAQVDDELDRLAHTGRPELVVTANVDHVLSLRTSSALLAAYRGASLRLVDGMPLVGLARVLGLAQAERHTGADLLPHTAAVAAERGWRIVVTGGADDVAAEAVARLKSAHPGADLHHVPFPYMPRVDDPLSQEVIDRLKRLDPSLVYLCLGSPKQEAWFEHWRRELPAAVYVGAGAAVDFAAGARRRAPRALQMIGGEWTWRLVQEPRRMAGRYLGRGPRFLGVIARSVLRDRLRVGR</sequence>
<feature type="compositionally biased region" description="Basic and acidic residues" evidence="3">
    <location>
        <begin position="26"/>
        <end position="35"/>
    </location>
</feature>
<comment type="caution">
    <text evidence="4">The sequence shown here is derived from an EMBL/GenBank/DDBJ whole genome shotgun (WGS) entry which is preliminary data.</text>
</comment>
<keyword evidence="5" id="KW-1185">Reference proteome</keyword>
<feature type="region of interest" description="Disordered" evidence="3">
    <location>
        <begin position="20"/>
        <end position="40"/>
    </location>
</feature>
<dbReference type="Gene3D" id="3.40.50.2000">
    <property type="entry name" value="Glycogen Phosphorylase B"/>
    <property type="match status" value="1"/>
</dbReference>
<dbReference type="Pfam" id="PF13692">
    <property type="entry name" value="Glyco_trans_1_4"/>
    <property type="match status" value="1"/>
</dbReference>
<evidence type="ECO:0008006" key="6">
    <source>
        <dbReference type="Google" id="ProtNLM"/>
    </source>
</evidence>
<dbReference type="SUPFAM" id="SSF53756">
    <property type="entry name" value="UDP-Glycosyltransferase/glycogen phosphorylase"/>
    <property type="match status" value="1"/>
</dbReference>
<protein>
    <recommendedName>
        <fullName evidence="6">N-acetylmannosaminyltransferase</fullName>
    </recommendedName>
</protein>
<dbReference type="Pfam" id="PF03808">
    <property type="entry name" value="Glyco_tran_WecG"/>
    <property type="match status" value="1"/>
</dbReference>
<dbReference type="PANTHER" id="PTHR34136:SF1">
    <property type="entry name" value="UDP-N-ACETYL-D-MANNOSAMINURONIC ACID TRANSFERASE"/>
    <property type="match status" value="1"/>
</dbReference>
<evidence type="ECO:0000256" key="1">
    <source>
        <dbReference type="ARBA" id="ARBA00022676"/>
    </source>
</evidence>
<gene>
    <name evidence="4" type="ORF">C884_02205</name>
</gene>
<dbReference type="RefSeq" id="WP_006214220.1">
    <property type="nucleotide sequence ID" value="NZ_ANHZ02000006.1"/>
</dbReference>
<dbReference type="Proteomes" id="UP000009877">
    <property type="component" value="Unassembled WGS sequence"/>
</dbReference>
<evidence type="ECO:0000256" key="3">
    <source>
        <dbReference type="SAM" id="MobiDB-lite"/>
    </source>
</evidence>
<dbReference type="GO" id="GO:0016758">
    <property type="term" value="F:hexosyltransferase activity"/>
    <property type="evidence" value="ECO:0007669"/>
    <property type="project" value="TreeGrafter"/>
</dbReference>
<keyword evidence="1" id="KW-0328">Glycosyltransferase</keyword>
<dbReference type="EMBL" id="ANHZ02000006">
    <property type="protein sequence ID" value="EME37049.1"/>
    <property type="molecule type" value="Genomic_DNA"/>
</dbReference>
<accession>M2YEN2</accession>
<dbReference type="InterPro" id="IPR004629">
    <property type="entry name" value="WecG_TagA_CpsF"/>
</dbReference>
<dbReference type="AlphaFoldDB" id="M2YEN2"/>
<dbReference type="STRING" id="71999.KPaMU14_09195"/>
<keyword evidence="2" id="KW-0808">Transferase</keyword>
<proteinExistence type="predicted"/>
<evidence type="ECO:0000313" key="4">
    <source>
        <dbReference type="EMBL" id="EME37049.1"/>
    </source>
</evidence>
<evidence type="ECO:0000313" key="5">
    <source>
        <dbReference type="Proteomes" id="UP000009877"/>
    </source>
</evidence>